<proteinExistence type="predicted"/>
<dbReference type="AlphaFoldDB" id="A0A1C5JCC1"/>
<keyword evidence="9" id="KW-0472">Membrane</keyword>
<dbReference type="Gene3D" id="3.30.565.10">
    <property type="entry name" value="Histidine kinase-like ATPase, C-terminal domain"/>
    <property type="match status" value="1"/>
</dbReference>
<sequence length="393" mass="41699">MARRTPRDWLVDGLLFLLSLAWAVLAFGDSLGPEPEMALNAGPSWLNEVDLVLGVWASTALWLRRRWPVGLAVVTLPLILFSVSASVALVVILFTVLVHRPLPVAAALTAVHLLSSPVFLAVRPDPAMPYWASVAFTVLVIGVIVAWALFVRARRQLVLSLRERADRAEAEQQLRVAQARQLERTRIAREMHDVLAHRISLLSLHAGALEFRPDAPAEEVAKAAGVIRASAHAALQDLREVIGVLRAESGAAETATPERPQPTLGDLPALVAESRAAGVRVGVVDAVADAAAVPAAVGRSAYRIVQEGLTNARKHAPGALVSVQLAGRPGDGLAVEIRNPWPVGEPPAPAIPGTGTGLVGVAERVSLAGGRLEHGRDATGDFRLAAWLPWPAS</sequence>
<dbReference type="GO" id="GO:0005524">
    <property type="term" value="F:ATP binding"/>
    <property type="evidence" value="ECO:0007669"/>
    <property type="project" value="UniProtKB-KW"/>
</dbReference>
<feature type="transmembrane region" description="Helical" evidence="9">
    <location>
        <begin position="70"/>
        <end position="98"/>
    </location>
</feature>
<dbReference type="Gene3D" id="1.20.5.1930">
    <property type="match status" value="1"/>
</dbReference>
<keyword evidence="12" id="KW-1185">Reference proteome</keyword>
<feature type="transmembrane region" description="Helical" evidence="9">
    <location>
        <begin position="104"/>
        <end position="122"/>
    </location>
</feature>
<evidence type="ECO:0000313" key="11">
    <source>
        <dbReference type="EMBL" id="SCG68227.1"/>
    </source>
</evidence>
<keyword evidence="3" id="KW-0597">Phosphoprotein</keyword>
<dbReference type="GO" id="GO:0046983">
    <property type="term" value="F:protein dimerization activity"/>
    <property type="evidence" value="ECO:0007669"/>
    <property type="project" value="InterPro"/>
</dbReference>
<evidence type="ECO:0000256" key="5">
    <source>
        <dbReference type="ARBA" id="ARBA00022741"/>
    </source>
</evidence>
<evidence type="ECO:0000256" key="1">
    <source>
        <dbReference type="ARBA" id="ARBA00000085"/>
    </source>
</evidence>
<dbReference type="Pfam" id="PF07730">
    <property type="entry name" value="HisKA_3"/>
    <property type="match status" value="1"/>
</dbReference>
<organism evidence="11 12">
    <name type="scientific">Micromonospora coxensis</name>
    <dbReference type="NCBI Taxonomy" id="356852"/>
    <lineage>
        <taxon>Bacteria</taxon>
        <taxon>Bacillati</taxon>
        <taxon>Actinomycetota</taxon>
        <taxon>Actinomycetes</taxon>
        <taxon>Micromonosporales</taxon>
        <taxon>Micromonosporaceae</taxon>
        <taxon>Micromonospora</taxon>
    </lineage>
</organism>
<accession>A0A1C5JCC1</accession>
<reference evidence="12" key="1">
    <citation type="submission" date="2016-06" db="EMBL/GenBank/DDBJ databases">
        <authorList>
            <person name="Varghese N."/>
            <person name="Submissions Spin"/>
        </authorList>
    </citation>
    <scope>NUCLEOTIDE SEQUENCE [LARGE SCALE GENOMIC DNA]</scope>
    <source>
        <strain evidence="12">DSM 45161</strain>
    </source>
</reference>
<evidence type="ECO:0000256" key="6">
    <source>
        <dbReference type="ARBA" id="ARBA00022777"/>
    </source>
</evidence>
<feature type="transmembrane region" description="Helical" evidence="9">
    <location>
        <begin position="44"/>
        <end position="63"/>
    </location>
</feature>
<dbReference type="InterPro" id="IPR050482">
    <property type="entry name" value="Sensor_HK_TwoCompSys"/>
</dbReference>
<dbReference type="GO" id="GO:0016020">
    <property type="term" value="C:membrane"/>
    <property type="evidence" value="ECO:0007669"/>
    <property type="project" value="InterPro"/>
</dbReference>
<dbReference type="PANTHER" id="PTHR24421:SF10">
    <property type="entry name" value="NITRATE_NITRITE SENSOR PROTEIN NARQ"/>
    <property type="match status" value="1"/>
</dbReference>
<evidence type="ECO:0000256" key="4">
    <source>
        <dbReference type="ARBA" id="ARBA00022679"/>
    </source>
</evidence>
<keyword evidence="4" id="KW-0808">Transferase</keyword>
<dbReference type="PANTHER" id="PTHR24421">
    <property type="entry name" value="NITRATE/NITRITE SENSOR PROTEIN NARX-RELATED"/>
    <property type="match status" value="1"/>
</dbReference>
<feature type="domain" description="Signal transduction histidine kinase subgroup 3 dimerisation and phosphoacceptor" evidence="10">
    <location>
        <begin position="183"/>
        <end position="248"/>
    </location>
</feature>
<evidence type="ECO:0000256" key="3">
    <source>
        <dbReference type="ARBA" id="ARBA00022553"/>
    </source>
</evidence>
<dbReference type="GO" id="GO:0000155">
    <property type="term" value="F:phosphorelay sensor kinase activity"/>
    <property type="evidence" value="ECO:0007669"/>
    <property type="project" value="InterPro"/>
</dbReference>
<keyword evidence="8" id="KW-0902">Two-component regulatory system</keyword>
<evidence type="ECO:0000256" key="7">
    <source>
        <dbReference type="ARBA" id="ARBA00022840"/>
    </source>
</evidence>
<dbReference type="EMBL" id="LT607753">
    <property type="protein sequence ID" value="SCG68227.1"/>
    <property type="molecule type" value="Genomic_DNA"/>
</dbReference>
<keyword evidence="7" id="KW-0067">ATP-binding</keyword>
<dbReference type="CDD" id="cd16917">
    <property type="entry name" value="HATPase_UhpB-NarQ-NarX-like"/>
    <property type="match status" value="1"/>
</dbReference>
<evidence type="ECO:0000259" key="10">
    <source>
        <dbReference type="Pfam" id="PF07730"/>
    </source>
</evidence>
<evidence type="ECO:0000313" key="12">
    <source>
        <dbReference type="Proteomes" id="UP000198215"/>
    </source>
</evidence>
<gene>
    <name evidence="11" type="ORF">GA0070614_4362</name>
</gene>
<keyword evidence="9" id="KW-1133">Transmembrane helix</keyword>
<dbReference type="InterPro" id="IPR036890">
    <property type="entry name" value="HATPase_C_sf"/>
</dbReference>
<evidence type="ECO:0000256" key="8">
    <source>
        <dbReference type="ARBA" id="ARBA00023012"/>
    </source>
</evidence>
<keyword evidence="9" id="KW-0812">Transmembrane</keyword>
<protein>
    <recommendedName>
        <fullName evidence="2">histidine kinase</fullName>
        <ecNumber evidence="2">2.7.13.3</ecNumber>
    </recommendedName>
</protein>
<keyword evidence="6 11" id="KW-0418">Kinase</keyword>
<name>A0A1C5JCC1_9ACTN</name>
<dbReference type="Proteomes" id="UP000198215">
    <property type="component" value="Chromosome I"/>
</dbReference>
<keyword evidence="5" id="KW-0547">Nucleotide-binding</keyword>
<feature type="transmembrane region" description="Helical" evidence="9">
    <location>
        <begin position="129"/>
        <end position="150"/>
    </location>
</feature>
<evidence type="ECO:0000256" key="2">
    <source>
        <dbReference type="ARBA" id="ARBA00012438"/>
    </source>
</evidence>
<comment type="catalytic activity">
    <reaction evidence="1">
        <text>ATP + protein L-histidine = ADP + protein N-phospho-L-histidine.</text>
        <dbReference type="EC" id="2.7.13.3"/>
    </reaction>
</comment>
<dbReference type="EC" id="2.7.13.3" evidence="2"/>
<evidence type="ECO:0000256" key="9">
    <source>
        <dbReference type="SAM" id="Phobius"/>
    </source>
</evidence>
<dbReference type="SUPFAM" id="SSF55874">
    <property type="entry name" value="ATPase domain of HSP90 chaperone/DNA topoisomerase II/histidine kinase"/>
    <property type="match status" value="1"/>
</dbReference>
<dbReference type="InterPro" id="IPR011712">
    <property type="entry name" value="Sig_transdc_His_kin_sub3_dim/P"/>
</dbReference>